<sequence>MPDPGDWQSTCAVAIDLIEFRVFRRRYCQGCQYFDECKLRKERQELLDAEDAKQHA</sequence>
<comment type="caution">
    <text evidence="1">The sequence shown here is derived from an EMBL/GenBank/DDBJ whole genome shotgun (WGS) entry which is preliminary data.</text>
</comment>
<organism evidence="1">
    <name type="scientific">marine sediment metagenome</name>
    <dbReference type="NCBI Taxonomy" id="412755"/>
    <lineage>
        <taxon>unclassified sequences</taxon>
        <taxon>metagenomes</taxon>
        <taxon>ecological metagenomes</taxon>
    </lineage>
</organism>
<dbReference type="AlphaFoldDB" id="A0A0F9Q6S5"/>
<protein>
    <submittedName>
        <fullName evidence="1">Uncharacterized protein</fullName>
    </submittedName>
</protein>
<dbReference type="EMBL" id="LAZR01005301">
    <property type="protein sequence ID" value="KKN01078.1"/>
    <property type="molecule type" value="Genomic_DNA"/>
</dbReference>
<name>A0A0F9Q6S5_9ZZZZ</name>
<evidence type="ECO:0000313" key="1">
    <source>
        <dbReference type="EMBL" id="KKN01078.1"/>
    </source>
</evidence>
<reference evidence="1" key="1">
    <citation type="journal article" date="2015" name="Nature">
        <title>Complex archaea that bridge the gap between prokaryotes and eukaryotes.</title>
        <authorList>
            <person name="Spang A."/>
            <person name="Saw J.H."/>
            <person name="Jorgensen S.L."/>
            <person name="Zaremba-Niedzwiedzka K."/>
            <person name="Martijn J."/>
            <person name="Lind A.E."/>
            <person name="van Eijk R."/>
            <person name="Schleper C."/>
            <person name="Guy L."/>
            <person name="Ettema T.J."/>
        </authorList>
    </citation>
    <scope>NUCLEOTIDE SEQUENCE</scope>
</reference>
<proteinExistence type="predicted"/>
<gene>
    <name evidence="1" type="ORF">LCGC14_1131410</name>
</gene>
<accession>A0A0F9Q6S5</accession>